<reference evidence="4" key="1">
    <citation type="submission" date="2015-09" db="EMBL/GenBank/DDBJ databases">
        <authorList>
            <person name="Fill T.P."/>
            <person name="Baretta J.F."/>
            <person name="de Almeida L.G."/>
            <person name="Rocha M."/>
            <person name="de Souza D.H."/>
            <person name="Malavazi I."/>
            <person name="Cerdeira L.T."/>
            <person name="Hong H."/>
            <person name="Samborskyy M."/>
            <person name="de Vasconcelos A.T."/>
            <person name="Leadlay P."/>
            <person name="Rodrigues-Filho E."/>
        </authorList>
    </citation>
    <scope>NUCLEOTIDE SEQUENCE [LARGE SCALE GENOMIC DNA]</scope>
    <source>
        <strain evidence="4">LaBioMMi 136</strain>
    </source>
</reference>
<feature type="compositionally biased region" description="Polar residues" evidence="1">
    <location>
        <begin position="318"/>
        <end position="342"/>
    </location>
</feature>
<dbReference type="SUPFAM" id="SSF51045">
    <property type="entry name" value="WW domain"/>
    <property type="match status" value="1"/>
</dbReference>
<evidence type="ECO:0000259" key="2">
    <source>
        <dbReference type="PROSITE" id="PS50020"/>
    </source>
</evidence>
<proteinExistence type="predicted"/>
<dbReference type="Gene3D" id="2.20.70.10">
    <property type="match status" value="1"/>
</dbReference>
<organism evidence="3 4">
    <name type="scientific">Penicillium brasilianum</name>
    <dbReference type="NCBI Taxonomy" id="104259"/>
    <lineage>
        <taxon>Eukaryota</taxon>
        <taxon>Fungi</taxon>
        <taxon>Dikarya</taxon>
        <taxon>Ascomycota</taxon>
        <taxon>Pezizomycotina</taxon>
        <taxon>Eurotiomycetes</taxon>
        <taxon>Eurotiomycetidae</taxon>
        <taxon>Eurotiales</taxon>
        <taxon>Aspergillaceae</taxon>
        <taxon>Penicillium</taxon>
    </lineage>
</organism>
<dbReference type="AlphaFoldDB" id="A0A1S9S1E8"/>
<feature type="region of interest" description="Disordered" evidence="1">
    <location>
        <begin position="190"/>
        <end position="209"/>
    </location>
</feature>
<feature type="compositionally biased region" description="Polar residues" evidence="1">
    <location>
        <begin position="502"/>
        <end position="520"/>
    </location>
</feature>
<dbReference type="InterPro" id="IPR036020">
    <property type="entry name" value="WW_dom_sf"/>
</dbReference>
<sequence>MLMERDRQAKAGAPQDRPQPTTFPSLRGVSVRQQLASHPLTVCRMAQDAPADTAGPSSPPPRLPEGWLPQWEGVQRQWYYVQRATGKSQWDIPTEPVVLSPSTTPTSIGAGPSQAPPSQPSTNNPQVEATGSSLVERIESAADNAGTSSSQLNGQSSISGQVSAGTLGWHLAHNAQNASQPYTQSFTSGDGTYAAGQFPPSGHGNPNYKATYAEQGQRLMQPNQQTWANEQMIQQHPSGPSVDPTTGRYRSFPIDSQQPSHISAYAPSVAYTGNQHSGFVHATILPSQPQWQLEGHETKSNHSHQPSSVQYSLSNLSQPFHSSSAIPQTSGLHSGGSASRSPHPSIAPQPGNAYSGNQADTQYTRGSLSAHPHANANANAANTLPGHPLSRSQSHQIPGYQYGQQAELAAVSYSQPFSNNFGPQLSNAHGSSRNPDMLQIQPGIGFNSGVFPAGSSAHGGAQLYQNPIVQAGVRQYLPPLPQSTSRNDGTNHNGAHYHPQHGQFTAHQGQWTTPTGTSRIAASDPQFVSGPWASSTPPASGLPQSHHG</sequence>
<feature type="region of interest" description="Disordered" evidence="1">
    <location>
        <begin position="92"/>
        <end position="130"/>
    </location>
</feature>
<dbReference type="Proteomes" id="UP000190744">
    <property type="component" value="Unassembled WGS sequence"/>
</dbReference>
<feature type="region of interest" description="Disordered" evidence="1">
    <location>
        <begin position="479"/>
        <end position="548"/>
    </location>
</feature>
<feature type="region of interest" description="Disordered" evidence="1">
    <location>
        <begin position="45"/>
        <end position="67"/>
    </location>
</feature>
<comment type="caution">
    <text evidence="3">The sequence shown here is derived from an EMBL/GenBank/DDBJ whole genome shotgun (WGS) entry which is preliminary data.</text>
</comment>
<evidence type="ECO:0000313" key="3">
    <source>
        <dbReference type="EMBL" id="OOQ91613.1"/>
    </source>
</evidence>
<name>A0A1S9S1E8_PENBI</name>
<feature type="domain" description="WW" evidence="2">
    <location>
        <begin position="61"/>
        <end position="95"/>
    </location>
</feature>
<dbReference type="PROSITE" id="PS01159">
    <property type="entry name" value="WW_DOMAIN_1"/>
    <property type="match status" value="1"/>
</dbReference>
<protein>
    <recommendedName>
        <fullName evidence="2">WW domain-containing protein</fullName>
    </recommendedName>
</protein>
<evidence type="ECO:0000313" key="4">
    <source>
        <dbReference type="Proteomes" id="UP000190744"/>
    </source>
</evidence>
<feature type="region of interest" description="Disordered" evidence="1">
    <location>
        <begin position="318"/>
        <end position="396"/>
    </location>
</feature>
<feature type="region of interest" description="Disordered" evidence="1">
    <location>
        <begin position="1"/>
        <end position="29"/>
    </location>
</feature>
<gene>
    <name evidence="3" type="ORF">PEBR_08796</name>
</gene>
<feature type="compositionally biased region" description="Polar residues" evidence="1">
    <location>
        <begin position="482"/>
        <end position="493"/>
    </location>
</feature>
<evidence type="ECO:0000256" key="1">
    <source>
        <dbReference type="SAM" id="MobiDB-lite"/>
    </source>
</evidence>
<accession>A0A1S9S1E8</accession>
<dbReference type="InterPro" id="IPR001202">
    <property type="entry name" value="WW_dom"/>
</dbReference>
<dbReference type="PROSITE" id="PS50020">
    <property type="entry name" value="WW_DOMAIN_2"/>
    <property type="match status" value="1"/>
</dbReference>
<dbReference type="EMBL" id="LJBN01000001">
    <property type="protein sequence ID" value="OOQ91613.1"/>
    <property type="molecule type" value="Genomic_DNA"/>
</dbReference>
<feature type="compositionally biased region" description="Polar residues" evidence="1">
    <location>
        <begin position="352"/>
        <end position="367"/>
    </location>
</feature>